<dbReference type="InterPro" id="IPR027806">
    <property type="entry name" value="HARBI1_dom"/>
</dbReference>
<evidence type="ECO:0008006" key="6">
    <source>
        <dbReference type="Google" id="ProtNLM"/>
    </source>
</evidence>
<dbReference type="PANTHER" id="PTHR23080:SF141">
    <property type="entry name" value="TRANSPOSASE HELIX-TURN-HELIX DOMAIN-CONTAINING PROTEIN"/>
    <property type="match status" value="1"/>
</dbReference>
<evidence type="ECO:0000256" key="1">
    <source>
        <dbReference type="ARBA" id="ARBA00001968"/>
    </source>
</evidence>
<evidence type="ECO:0000259" key="4">
    <source>
        <dbReference type="Pfam" id="PF13613"/>
    </source>
</evidence>
<organism evidence="5">
    <name type="scientific">Candidatus Methanophagaceae archaeon ANME-1 ERB6</name>
    <dbReference type="NCBI Taxonomy" id="2759912"/>
    <lineage>
        <taxon>Archaea</taxon>
        <taxon>Methanobacteriati</taxon>
        <taxon>Methanobacteriota</taxon>
        <taxon>Stenosarchaea group</taxon>
        <taxon>Methanomicrobia</taxon>
        <taxon>Candidatus Methanophagales</taxon>
        <taxon>Candidatus Methanophagaceae</taxon>
    </lineage>
</organism>
<evidence type="ECO:0000256" key="2">
    <source>
        <dbReference type="ARBA" id="ARBA00022723"/>
    </source>
</evidence>
<protein>
    <recommendedName>
        <fullName evidence="6">Transposase</fullName>
    </recommendedName>
</protein>
<dbReference type="Pfam" id="PF13613">
    <property type="entry name" value="HTH_Tnp_4"/>
    <property type="match status" value="1"/>
</dbReference>
<dbReference type="PANTHER" id="PTHR23080">
    <property type="entry name" value="THAP DOMAIN PROTEIN"/>
    <property type="match status" value="1"/>
</dbReference>
<dbReference type="GO" id="GO:0046872">
    <property type="term" value="F:metal ion binding"/>
    <property type="evidence" value="ECO:0007669"/>
    <property type="project" value="UniProtKB-KW"/>
</dbReference>
<keyword evidence="2" id="KW-0479">Metal-binding</keyword>
<feature type="domain" description="DDE Tnp4" evidence="3">
    <location>
        <begin position="143"/>
        <end position="303"/>
    </location>
</feature>
<accession>A0A7G9YZM7</accession>
<dbReference type="InterPro" id="IPR027805">
    <property type="entry name" value="Transposase_HTH_dom"/>
</dbReference>
<comment type="cofactor">
    <cofactor evidence="1">
        <name>a divalent metal cation</name>
        <dbReference type="ChEBI" id="CHEBI:60240"/>
    </cofactor>
</comment>
<dbReference type="AlphaFoldDB" id="A0A7G9YZM7"/>
<proteinExistence type="predicted"/>
<evidence type="ECO:0000259" key="3">
    <source>
        <dbReference type="Pfam" id="PF13359"/>
    </source>
</evidence>
<dbReference type="Pfam" id="PF13359">
    <property type="entry name" value="DDE_Tnp_4"/>
    <property type="match status" value="1"/>
</dbReference>
<name>A0A7G9YZM7_9EURY</name>
<sequence length="309" mass="35491">MISVNRALKSGRLMRAASGLSAQEFNHLARSFGQELQREGWIRYARGVKQGERERKPGGGRIGNLRSFADKLFLVLFYFKCYPTFDVLGLLFDLNRSNAFRNVQKLTPILEKVPDKKMVLPKRKISTLEELFEIFPAVKDLFIDGTEISIQRPKDSEKQKENYSGKKKAHTRKNIVITDKNRRIGYLSPPEAGKKHDYGMFKELFPPPGRLFPKSITLRLDLGFTGVEKDYPEATVMMPRKKPKGKELTDKEKAQNKVISGFRVLVEHAIGGAKRFRITSDKFRNKKDEFNDVAMLISCGLWNYHLKCC</sequence>
<feature type="domain" description="Transposase Helix-turn-helix" evidence="4">
    <location>
        <begin position="65"/>
        <end position="112"/>
    </location>
</feature>
<gene>
    <name evidence="5" type="ORF">HCHKDHBN_00032</name>
</gene>
<evidence type="ECO:0000313" key="5">
    <source>
        <dbReference type="EMBL" id="QNO53461.1"/>
    </source>
</evidence>
<dbReference type="EMBL" id="MT631542">
    <property type="protein sequence ID" value="QNO53461.1"/>
    <property type="molecule type" value="Genomic_DNA"/>
</dbReference>
<reference evidence="5" key="1">
    <citation type="submission" date="2020-06" db="EMBL/GenBank/DDBJ databases">
        <title>Unique genomic features of the anaerobic methanotrophic archaea.</title>
        <authorList>
            <person name="Chadwick G.L."/>
            <person name="Skennerton C.T."/>
            <person name="Laso-Perez R."/>
            <person name="Leu A.O."/>
            <person name="Speth D.R."/>
            <person name="Yu H."/>
            <person name="Morgan-Lang C."/>
            <person name="Hatzenpichler R."/>
            <person name="Goudeau D."/>
            <person name="Malmstrom R."/>
            <person name="Brazelton W.J."/>
            <person name="Woyke T."/>
            <person name="Hallam S.J."/>
            <person name="Tyson G.W."/>
            <person name="Wegener G."/>
            <person name="Boetius A."/>
            <person name="Orphan V."/>
        </authorList>
    </citation>
    <scope>NUCLEOTIDE SEQUENCE</scope>
</reference>